<evidence type="ECO:0000259" key="3">
    <source>
        <dbReference type="Pfam" id="PF13649"/>
    </source>
</evidence>
<feature type="region of interest" description="Disordered" evidence="2">
    <location>
        <begin position="283"/>
        <end position="303"/>
    </location>
</feature>
<comment type="caution">
    <text evidence="4">The sequence shown here is derived from an EMBL/GenBank/DDBJ whole genome shotgun (WGS) entry which is preliminary data.</text>
</comment>
<keyword evidence="5" id="KW-1185">Reference proteome</keyword>
<proteinExistence type="predicted"/>
<keyword evidence="1" id="KW-0560">Oxidoreductase</keyword>
<dbReference type="InterPro" id="IPR041698">
    <property type="entry name" value="Methyltransf_25"/>
</dbReference>
<gene>
    <name evidence="4" type="ORF">ACFFSA_36715</name>
</gene>
<protein>
    <submittedName>
        <fullName evidence="4">Ldh family oxidoreductase</fullName>
    </submittedName>
</protein>
<evidence type="ECO:0000313" key="5">
    <source>
        <dbReference type="Proteomes" id="UP001589532"/>
    </source>
</evidence>
<dbReference type="SUPFAM" id="SSF53335">
    <property type="entry name" value="S-adenosyl-L-methionine-dependent methyltransferases"/>
    <property type="match status" value="1"/>
</dbReference>
<reference evidence="4 5" key="1">
    <citation type="submission" date="2024-09" db="EMBL/GenBank/DDBJ databases">
        <authorList>
            <person name="Sun Q."/>
            <person name="Mori K."/>
        </authorList>
    </citation>
    <scope>NUCLEOTIDE SEQUENCE [LARGE SCALE GENOMIC DNA]</scope>
    <source>
        <strain evidence="4 5">JCM 3143</strain>
    </source>
</reference>
<feature type="domain" description="Methyltransferase" evidence="3">
    <location>
        <begin position="582"/>
        <end position="672"/>
    </location>
</feature>
<dbReference type="Pfam" id="PF02615">
    <property type="entry name" value="Ldh_2"/>
    <property type="match status" value="1"/>
</dbReference>
<dbReference type="InterPro" id="IPR043144">
    <property type="entry name" value="Mal/L-sulf/L-lact_DH-like_ah"/>
</dbReference>
<dbReference type="InterPro" id="IPR029063">
    <property type="entry name" value="SAM-dependent_MTases_sf"/>
</dbReference>
<dbReference type="Proteomes" id="UP001589532">
    <property type="component" value="Unassembled WGS sequence"/>
</dbReference>
<evidence type="ECO:0000256" key="1">
    <source>
        <dbReference type="ARBA" id="ARBA00023002"/>
    </source>
</evidence>
<sequence length="770" mass="82633">MADAYLDLLYSYGLTAAEAAATLRALTFGERSGTTSHGLRRLTRGFVQDVLDAGLCEPGVEPVYHGERNGLLCWDARGGIGYYALEKVLTTVLGERRDSFVLQIANLYPTNTLAQPAELLCEAGYLCFLASRSPARVIGPVGGREVVHAAPVIGTNAQAWGCPGAEGEHVVFDGSLAAMTNGDVLTGSRPFDESAFLTTAHARARTPSDVFTDSGFRGFVRPMGGGGDHKGFGVLLAAEMLHWLGNDGSPGSTFVMAIRPPDPAAFEAARQAFEERYRRSLRFADGGPPRLPHERARAARRGTTDDGVLAELAGELPPVPERTRSLLRVRLPAGAPSVIAPSGRAIPAGTPAAGLLDLLARENRVSARAARFPEDVADLEPGGLAYTDPAGMAARCAWLPLERSRLDAVLTDGLLRAAPQASWVVPAGSAPSSAQSPVRPAVVMIEPDDAGRLPEISGRFPGSLVGVLGEEPVLGADVVVFPSGEGTLDLEAVALPQPYDGRSPGSHRAARLREVLERVLADTGLDLSLAELTRLATGETQPGRQFFDSWAREGYALPSLSQHAQLLEACIGTMAFEPGHRVLDLGCGDGKLAVRLPEVAQLDLLDLSKEMLDRIPLERLRAGTVRRLHTSFSQWTGTGYDRLAAIMSMHHFDHDEIGRVLTSCRARLGSGGRMFLGESFLDTHDLAAPGVIDRICDVYLRKIVNAARQGCLPHAVRDVQIMGRVLRGEGEHMRTRLQWRALLEDSGFRVVEERTTAPEIMYGYLVAEPA</sequence>
<dbReference type="CDD" id="cd02440">
    <property type="entry name" value="AdoMet_MTases"/>
    <property type="match status" value="1"/>
</dbReference>
<dbReference type="Pfam" id="PF13649">
    <property type="entry name" value="Methyltransf_25"/>
    <property type="match status" value="1"/>
</dbReference>
<accession>A0ABV5SAE0</accession>
<dbReference type="SUPFAM" id="SSF89733">
    <property type="entry name" value="L-sulfolactate dehydrogenase-like"/>
    <property type="match status" value="1"/>
</dbReference>
<dbReference type="InterPro" id="IPR003767">
    <property type="entry name" value="Malate/L-lactate_DH-like"/>
</dbReference>
<name>A0ABV5SAE0_9ACTN</name>
<dbReference type="InterPro" id="IPR043143">
    <property type="entry name" value="Mal/L-sulf/L-lact_DH-like_NADP"/>
</dbReference>
<dbReference type="Gene3D" id="3.40.50.150">
    <property type="entry name" value="Vaccinia Virus protein VP39"/>
    <property type="match status" value="1"/>
</dbReference>
<dbReference type="Gene3D" id="3.30.1370.60">
    <property type="entry name" value="Hypothetical oxidoreductase yiak, domain 2"/>
    <property type="match status" value="1"/>
</dbReference>
<dbReference type="Gene3D" id="1.10.1530.10">
    <property type="match status" value="1"/>
</dbReference>
<dbReference type="EMBL" id="JBHMBW010000049">
    <property type="protein sequence ID" value="MFB9628649.1"/>
    <property type="molecule type" value="Genomic_DNA"/>
</dbReference>
<dbReference type="InterPro" id="IPR036111">
    <property type="entry name" value="Mal/L-sulfo/L-lacto_DH-like_sf"/>
</dbReference>
<organism evidence="4 5">
    <name type="scientific">Nonomuraea helvata</name>
    <dbReference type="NCBI Taxonomy" id="37484"/>
    <lineage>
        <taxon>Bacteria</taxon>
        <taxon>Bacillati</taxon>
        <taxon>Actinomycetota</taxon>
        <taxon>Actinomycetes</taxon>
        <taxon>Streptosporangiales</taxon>
        <taxon>Streptosporangiaceae</taxon>
        <taxon>Nonomuraea</taxon>
    </lineage>
</organism>
<dbReference type="RefSeq" id="WP_344990558.1">
    <property type="nucleotide sequence ID" value="NZ_BAAAXV010000005.1"/>
</dbReference>
<evidence type="ECO:0000313" key="4">
    <source>
        <dbReference type="EMBL" id="MFB9628649.1"/>
    </source>
</evidence>
<evidence type="ECO:0000256" key="2">
    <source>
        <dbReference type="SAM" id="MobiDB-lite"/>
    </source>
</evidence>